<evidence type="ECO:0000313" key="3">
    <source>
        <dbReference type="Proteomes" id="UP000018208"/>
    </source>
</evidence>
<gene>
    <name evidence="2" type="ORF">SS50377_28517</name>
</gene>
<comment type="caution">
    <text evidence="2">The sequence shown here is derived from an EMBL/GenBank/DDBJ whole genome shotgun (WGS) entry which is preliminary data.</text>
</comment>
<evidence type="ECO:0000256" key="1">
    <source>
        <dbReference type="SAM" id="Phobius"/>
    </source>
</evidence>
<evidence type="ECO:0000313" key="2">
    <source>
        <dbReference type="EMBL" id="KAH0569563.1"/>
    </source>
</evidence>
<dbReference type="RefSeq" id="XP_067760336.1">
    <property type="nucleotide sequence ID" value="XM_067912279.1"/>
</dbReference>
<keyword evidence="3" id="KW-1185">Reference proteome</keyword>
<dbReference type="AlphaFoldDB" id="A0A9P8LK93"/>
<accession>A0A9P8LK93</accession>
<sequence>MTLGTGCNGSQTLNRSSKMKLAGNWVREWQGENLQFQANFECQWKFAARVNFMVVILVYSVMLPFCELLQTDQIQL</sequence>
<dbReference type="GeneID" id="94302540"/>
<keyword evidence="1" id="KW-0472">Membrane</keyword>
<dbReference type="KEGG" id="ssao:94302540"/>
<protein>
    <submittedName>
        <fullName evidence="2">Uncharacterized protein</fullName>
    </submittedName>
</protein>
<keyword evidence="1" id="KW-0812">Transmembrane</keyword>
<organism evidence="2 3">
    <name type="scientific">Spironucleus salmonicida</name>
    <dbReference type="NCBI Taxonomy" id="348837"/>
    <lineage>
        <taxon>Eukaryota</taxon>
        <taxon>Metamonada</taxon>
        <taxon>Diplomonadida</taxon>
        <taxon>Hexamitidae</taxon>
        <taxon>Hexamitinae</taxon>
        <taxon>Spironucleus</taxon>
    </lineage>
</organism>
<reference evidence="2 3" key="1">
    <citation type="journal article" date="2014" name="PLoS Genet.">
        <title>The Genome of Spironucleus salmonicida Highlights a Fish Pathogen Adapted to Fluctuating Environments.</title>
        <authorList>
            <person name="Xu F."/>
            <person name="Jerlstrom-Hultqvist J."/>
            <person name="Einarsson E."/>
            <person name="Astvaldsson A."/>
            <person name="Svard S.G."/>
            <person name="Andersson J.O."/>
        </authorList>
    </citation>
    <scope>NUCLEOTIDE SEQUENCE [LARGE SCALE GENOMIC DNA]</scope>
    <source>
        <strain evidence="2 3">ATCC 50377</strain>
    </source>
</reference>
<name>A0A9P8LK93_9EUKA</name>
<dbReference type="Proteomes" id="UP000018208">
    <property type="component" value="Unassembled WGS sequence"/>
</dbReference>
<proteinExistence type="predicted"/>
<dbReference type="EMBL" id="AUWU02000009">
    <property type="protein sequence ID" value="KAH0569563.1"/>
    <property type="molecule type" value="Genomic_DNA"/>
</dbReference>
<keyword evidence="1" id="KW-1133">Transmembrane helix</keyword>
<feature type="transmembrane region" description="Helical" evidence="1">
    <location>
        <begin position="46"/>
        <end position="66"/>
    </location>
</feature>